<evidence type="ECO:0000313" key="4">
    <source>
        <dbReference type="EMBL" id="MED6175039.1"/>
    </source>
</evidence>
<sequence length="164" mass="17831">MGHPKVHNRRRDPVENLMEGNKLKRTFRVTCAKCGQQGHNYKTCKGPAANPGWRPKKTGKGRVMEQALVPQGTSQDAPPPLVIIAPVPFKSPAQVNHAPPSYRAFRAKQTVRRKSGRSSPPPSPPPTTSQPNANPTEAGPSAETMAVASAGTQRILRFMETPRL</sequence>
<dbReference type="EMBL" id="JASCZI010151972">
    <property type="protein sequence ID" value="MED6175039.1"/>
    <property type="molecule type" value="Genomic_DNA"/>
</dbReference>
<feature type="compositionally biased region" description="Basic residues" evidence="2">
    <location>
        <begin position="105"/>
        <end position="116"/>
    </location>
</feature>
<comment type="caution">
    <text evidence="4">The sequence shown here is derived from an EMBL/GenBank/DDBJ whole genome shotgun (WGS) entry which is preliminary data.</text>
</comment>
<keyword evidence="1" id="KW-0862">Zinc</keyword>
<organism evidence="4 5">
    <name type="scientific">Stylosanthes scabra</name>
    <dbReference type="NCBI Taxonomy" id="79078"/>
    <lineage>
        <taxon>Eukaryota</taxon>
        <taxon>Viridiplantae</taxon>
        <taxon>Streptophyta</taxon>
        <taxon>Embryophyta</taxon>
        <taxon>Tracheophyta</taxon>
        <taxon>Spermatophyta</taxon>
        <taxon>Magnoliopsida</taxon>
        <taxon>eudicotyledons</taxon>
        <taxon>Gunneridae</taxon>
        <taxon>Pentapetalae</taxon>
        <taxon>rosids</taxon>
        <taxon>fabids</taxon>
        <taxon>Fabales</taxon>
        <taxon>Fabaceae</taxon>
        <taxon>Papilionoideae</taxon>
        <taxon>50 kb inversion clade</taxon>
        <taxon>dalbergioids sensu lato</taxon>
        <taxon>Dalbergieae</taxon>
        <taxon>Pterocarpus clade</taxon>
        <taxon>Stylosanthes</taxon>
    </lineage>
</organism>
<protein>
    <recommendedName>
        <fullName evidence="3">CCHC-type domain-containing protein</fullName>
    </recommendedName>
</protein>
<feature type="compositionally biased region" description="Pro residues" evidence="2">
    <location>
        <begin position="119"/>
        <end position="128"/>
    </location>
</feature>
<dbReference type="Proteomes" id="UP001341840">
    <property type="component" value="Unassembled WGS sequence"/>
</dbReference>
<keyword evidence="1" id="KW-0479">Metal-binding</keyword>
<evidence type="ECO:0000313" key="5">
    <source>
        <dbReference type="Proteomes" id="UP001341840"/>
    </source>
</evidence>
<accession>A0ABU6VNE3</accession>
<gene>
    <name evidence="4" type="ORF">PIB30_074781</name>
</gene>
<dbReference type="InterPro" id="IPR001878">
    <property type="entry name" value="Znf_CCHC"/>
</dbReference>
<evidence type="ECO:0000259" key="3">
    <source>
        <dbReference type="PROSITE" id="PS50158"/>
    </source>
</evidence>
<keyword evidence="5" id="KW-1185">Reference proteome</keyword>
<evidence type="ECO:0000256" key="2">
    <source>
        <dbReference type="SAM" id="MobiDB-lite"/>
    </source>
</evidence>
<name>A0ABU6VNE3_9FABA</name>
<feature type="domain" description="CCHC-type" evidence="3">
    <location>
        <begin position="31"/>
        <end position="45"/>
    </location>
</feature>
<feature type="region of interest" description="Disordered" evidence="2">
    <location>
        <begin position="91"/>
        <end position="143"/>
    </location>
</feature>
<evidence type="ECO:0000256" key="1">
    <source>
        <dbReference type="PROSITE-ProRule" id="PRU00047"/>
    </source>
</evidence>
<keyword evidence="1" id="KW-0863">Zinc-finger</keyword>
<reference evidence="4 5" key="1">
    <citation type="journal article" date="2023" name="Plants (Basel)">
        <title>Bridging the Gap: Combining Genomics and Transcriptomics Approaches to Understand Stylosanthes scabra, an Orphan Legume from the Brazilian Caatinga.</title>
        <authorList>
            <person name="Ferreira-Neto J.R.C."/>
            <person name="da Silva M.D."/>
            <person name="Binneck E."/>
            <person name="de Melo N.F."/>
            <person name="da Silva R.H."/>
            <person name="de Melo A.L.T.M."/>
            <person name="Pandolfi V."/>
            <person name="Bustamante F.O."/>
            <person name="Brasileiro-Vidal A.C."/>
            <person name="Benko-Iseppon A.M."/>
        </authorList>
    </citation>
    <scope>NUCLEOTIDE SEQUENCE [LARGE SCALE GENOMIC DNA]</scope>
    <source>
        <tissue evidence="4">Leaves</tissue>
    </source>
</reference>
<proteinExistence type="predicted"/>
<dbReference type="PROSITE" id="PS50158">
    <property type="entry name" value="ZF_CCHC"/>
    <property type="match status" value="1"/>
</dbReference>